<feature type="domain" description="Arf-GAP" evidence="8">
    <location>
        <begin position="486"/>
        <end position="607"/>
    </location>
</feature>
<dbReference type="InterPro" id="IPR001164">
    <property type="entry name" value="ArfGAP_dom"/>
</dbReference>
<dbReference type="EMBL" id="FN648926">
    <property type="protein sequence ID" value="CBN73766.1"/>
    <property type="molecule type" value="Genomic_DNA"/>
</dbReference>
<dbReference type="Gene3D" id="1.10.220.150">
    <property type="entry name" value="Arf GTPase activating protein"/>
    <property type="match status" value="1"/>
</dbReference>
<keyword evidence="1" id="KW-0479">Metal-binding</keyword>
<dbReference type="SMART" id="SM00233">
    <property type="entry name" value="PH"/>
    <property type="match status" value="1"/>
</dbReference>
<dbReference type="SUPFAM" id="SSF57863">
    <property type="entry name" value="ArfGap/RecO-like zinc finger"/>
    <property type="match status" value="1"/>
</dbReference>
<dbReference type="GO" id="GO:0005096">
    <property type="term" value="F:GTPase activator activity"/>
    <property type="evidence" value="ECO:0007669"/>
    <property type="project" value="InterPro"/>
</dbReference>
<keyword evidence="2 5" id="KW-0863">Zinc-finger</keyword>
<evidence type="ECO:0000256" key="2">
    <source>
        <dbReference type="ARBA" id="ARBA00022771"/>
    </source>
</evidence>
<dbReference type="Gene3D" id="1.20.1270.60">
    <property type="entry name" value="Arfaptin homology (AH) domain/BAR domain"/>
    <property type="match status" value="1"/>
</dbReference>
<feature type="region of interest" description="Disordered" evidence="6">
    <location>
        <begin position="253"/>
        <end position="275"/>
    </location>
</feature>
<gene>
    <name evidence="9" type="ORF">Esi_0007_0003</name>
</gene>
<dbReference type="Gene3D" id="1.25.40.20">
    <property type="entry name" value="Ankyrin repeat-containing domain"/>
    <property type="match status" value="1"/>
</dbReference>
<reference evidence="9 10" key="1">
    <citation type="journal article" date="2010" name="Nature">
        <title>The Ectocarpus genome and the independent evolution of multicellularity in brown algae.</title>
        <authorList>
            <person name="Cock J.M."/>
            <person name="Sterck L."/>
            <person name="Rouze P."/>
            <person name="Scornet D."/>
            <person name="Allen A.E."/>
            <person name="Amoutzias G."/>
            <person name="Anthouard V."/>
            <person name="Artiguenave F."/>
            <person name="Aury J.M."/>
            <person name="Badger J.H."/>
            <person name="Beszteri B."/>
            <person name="Billiau K."/>
            <person name="Bonnet E."/>
            <person name="Bothwell J.H."/>
            <person name="Bowler C."/>
            <person name="Boyen C."/>
            <person name="Brownlee C."/>
            <person name="Carrano C.J."/>
            <person name="Charrier B."/>
            <person name="Cho G.Y."/>
            <person name="Coelho S.M."/>
            <person name="Collen J."/>
            <person name="Corre E."/>
            <person name="Da Silva C."/>
            <person name="Delage L."/>
            <person name="Delaroque N."/>
            <person name="Dittami S.M."/>
            <person name="Doulbeau S."/>
            <person name="Elias M."/>
            <person name="Farnham G."/>
            <person name="Gachon C.M."/>
            <person name="Gschloessl B."/>
            <person name="Heesch S."/>
            <person name="Jabbari K."/>
            <person name="Jubin C."/>
            <person name="Kawai H."/>
            <person name="Kimura K."/>
            <person name="Kloareg B."/>
            <person name="Kupper F.C."/>
            <person name="Lang D."/>
            <person name="Le Bail A."/>
            <person name="Leblanc C."/>
            <person name="Lerouge P."/>
            <person name="Lohr M."/>
            <person name="Lopez P.J."/>
            <person name="Martens C."/>
            <person name="Maumus F."/>
            <person name="Michel G."/>
            <person name="Miranda-Saavedra D."/>
            <person name="Morales J."/>
            <person name="Moreau H."/>
            <person name="Motomura T."/>
            <person name="Nagasato C."/>
            <person name="Napoli C.A."/>
            <person name="Nelson D.R."/>
            <person name="Nyvall-Collen P."/>
            <person name="Peters A.F."/>
            <person name="Pommier C."/>
            <person name="Potin P."/>
            <person name="Poulain J."/>
            <person name="Quesneville H."/>
            <person name="Read B."/>
            <person name="Rensing S.A."/>
            <person name="Ritter A."/>
            <person name="Rousvoal S."/>
            <person name="Samanta M."/>
            <person name="Samson G."/>
            <person name="Schroeder D.C."/>
            <person name="Segurens B."/>
            <person name="Strittmatter M."/>
            <person name="Tonon T."/>
            <person name="Tregear J.W."/>
            <person name="Valentin K."/>
            <person name="von Dassow P."/>
            <person name="Yamagishi T."/>
            <person name="Van de Peer Y."/>
            <person name="Wincker P."/>
        </authorList>
    </citation>
    <scope>NUCLEOTIDE SEQUENCE [LARGE SCALE GENOMIC DNA]</scope>
    <source>
        <strain evidence="10">Ec32 / CCAP1310/4</strain>
    </source>
</reference>
<evidence type="ECO:0000256" key="1">
    <source>
        <dbReference type="ARBA" id="ARBA00022723"/>
    </source>
</evidence>
<dbReference type="OMA" id="GSVMSCE"/>
<evidence type="ECO:0000259" key="7">
    <source>
        <dbReference type="PROSITE" id="PS50003"/>
    </source>
</evidence>
<dbReference type="OrthoDB" id="1638493at2759"/>
<keyword evidence="4" id="KW-0040">ANK repeat</keyword>
<dbReference type="InterPro" id="IPR027267">
    <property type="entry name" value="AH/BAR_dom_sf"/>
</dbReference>
<dbReference type="InterPro" id="IPR011993">
    <property type="entry name" value="PH-like_dom_sf"/>
</dbReference>
<feature type="compositionally biased region" description="Gly residues" evidence="6">
    <location>
        <begin position="36"/>
        <end position="48"/>
    </location>
</feature>
<dbReference type="Pfam" id="PF12796">
    <property type="entry name" value="Ank_2"/>
    <property type="match status" value="1"/>
</dbReference>
<evidence type="ECO:0000259" key="8">
    <source>
        <dbReference type="PROSITE" id="PS50115"/>
    </source>
</evidence>
<feature type="region of interest" description="Disordered" evidence="6">
    <location>
        <begin position="23"/>
        <end position="53"/>
    </location>
</feature>
<dbReference type="PRINTS" id="PR00405">
    <property type="entry name" value="REVINTRACTNG"/>
</dbReference>
<dbReference type="InParanoid" id="D8LRY2"/>
<evidence type="ECO:0000256" key="6">
    <source>
        <dbReference type="SAM" id="MobiDB-lite"/>
    </source>
</evidence>
<feature type="compositionally biased region" description="Gly residues" evidence="6">
    <location>
        <begin position="611"/>
        <end position="633"/>
    </location>
</feature>
<feature type="compositionally biased region" description="Low complexity" evidence="6">
    <location>
        <begin position="444"/>
        <end position="454"/>
    </location>
</feature>
<feature type="repeat" description="ANK" evidence="4">
    <location>
        <begin position="702"/>
        <end position="734"/>
    </location>
</feature>
<dbReference type="Proteomes" id="UP000002630">
    <property type="component" value="Linkage Group LG06"/>
</dbReference>
<evidence type="ECO:0000313" key="9">
    <source>
        <dbReference type="EMBL" id="CBN73766.1"/>
    </source>
</evidence>
<protein>
    <submittedName>
        <fullName evidence="9">ArfGAP</fullName>
    </submittedName>
</protein>
<dbReference type="PANTHER" id="PTHR23180:SF160">
    <property type="entry name" value="ADP-RIBOSYLATION FACTOR GTPASE-ACTIVATING PROTEIN EFFECTOR PROTEIN 1"/>
    <property type="match status" value="1"/>
</dbReference>
<dbReference type="PROSITE" id="PS50088">
    <property type="entry name" value="ANK_REPEAT"/>
    <property type="match status" value="1"/>
</dbReference>
<dbReference type="SUPFAM" id="SSF48403">
    <property type="entry name" value="Ankyrin repeat"/>
    <property type="match status" value="1"/>
</dbReference>
<dbReference type="SMART" id="SM00248">
    <property type="entry name" value="ANK"/>
    <property type="match status" value="1"/>
</dbReference>
<proteinExistence type="predicted"/>
<dbReference type="InterPro" id="IPR045258">
    <property type="entry name" value="ACAP1/2/3-like"/>
</dbReference>
<feature type="compositionally biased region" description="Gly residues" evidence="6">
    <location>
        <begin position="643"/>
        <end position="658"/>
    </location>
</feature>
<dbReference type="PANTHER" id="PTHR23180">
    <property type="entry name" value="CENTAURIN/ARF"/>
    <property type="match status" value="1"/>
</dbReference>
<feature type="domain" description="PH" evidence="7">
    <location>
        <begin position="327"/>
        <end position="424"/>
    </location>
</feature>
<evidence type="ECO:0000256" key="5">
    <source>
        <dbReference type="PROSITE-ProRule" id="PRU00288"/>
    </source>
</evidence>
<dbReference type="PROSITE" id="PS50115">
    <property type="entry name" value="ARFGAP"/>
    <property type="match status" value="1"/>
</dbReference>
<dbReference type="SMART" id="SM00105">
    <property type="entry name" value="ArfGap"/>
    <property type="match status" value="1"/>
</dbReference>
<dbReference type="CDD" id="cd13250">
    <property type="entry name" value="PH_ACAP"/>
    <property type="match status" value="1"/>
</dbReference>
<dbReference type="InterPro" id="IPR036770">
    <property type="entry name" value="Ankyrin_rpt-contain_sf"/>
</dbReference>
<keyword evidence="10" id="KW-1185">Reference proteome</keyword>
<dbReference type="CDD" id="cd08204">
    <property type="entry name" value="ArfGap"/>
    <property type="match status" value="1"/>
</dbReference>
<dbReference type="Gene3D" id="2.30.29.30">
    <property type="entry name" value="Pleckstrin-homology domain (PH domain)/Phosphotyrosine-binding domain (PTB)"/>
    <property type="match status" value="1"/>
</dbReference>
<feature type="region of interest" description="Disordered" evidence="6">
    <location>
        <begin position="427"/>
        <end position="487"/>
    </location>
</feature>
<dbReference type="Pfam" id="PF16746">
    <property type="entry name" value="BAR_3"/>
    <property type="match status" value="1"/>
</dbReference>
<dbReference type="AlphaFoldDB" id="D8LRY2"/>
<dbReference type="GO" id="GO:0005737">
    <property type="term" value="C:cytoplasm"/>
    <property type="evidence" value="ECO:0007669"/>
    <property type="project" value="InterPro"/>
</dbReference>
<dbReference type="InterPro" id="IPR038508">
    <property type="entry name" value="ArfGAP_dom_sf"/>
</dbReference>
<dbReference type="CDD" id="cd07307">
    <property type="entry name" value="BAR"/>
    <property type="match status" value="1"/>
</dbReference>
<dbReference type="SUPFAM" id="SSF103657">
    <property type="entry name" value="BAR/IMD domain-like"/>
    <property type="match status" value="1"/>
</dbReference>
<dbReference type="InterPro" id="IPR001849">
    <property type="entry name" value="PH_domain"/>
</dbReference>
<organism evidence="9 10">
    <name type="scientific">Ectocarpus siliculosus</name>
    <name type="common">Brown alga</name>
    <name type="synonym">Conferva siliculosa</name>
    <dbReference type="NCBI Taxonomy" id="2880"/>
    <lineage>
        <taxon>Eukaryota</taxon>
        <taxon>Sar</taxon>
        <taxon>Stramenopiles</taxon>
        <taxon>Ochrophyta</taxon>
        <taxon>PX clade</taxon>
        <taxon>Phaeophyceae</taxon>
        <taxon>Ectocarpales</taxon>
        <taxon>Ectocarpaceae</taxon>
        <taxon>Ectocarpus</taxon>
    </lineage>
</organism>
<dbReference type="InterPro" id="IPR004148">
    <property type="entry name" value="BAR_dom"/>
</dbReference>
<dbReference type="EMBL" id="FN649731">
    <property type="protein sequence ID" value="CBN73766.1"/>
    <property type="molecule type" value="Genomic_DNA"/>
</dbReference>
<dbReference type="SUPFAM" id="SSF50729">
    <property type="entry name" value="PH domain-like"/>
    <property type="match status" value="1"/>
</dbReference>
<dbReference type="GO" id="GO:0008270">
    <property type="term" value="F:zinc ion binding"/>
    <property type="evidence" value="ECO:0007669"/>
    <property type="project" value="UniProtKB-KW"/>
</dbReference>
<dbReference type="InterPro" id="IPR037278">
    <property type="entry name" value="ARFGAP/RecO"/>
</dbReference>
<dbReference type="eggNOG" id="KOG0521">
    <property type="taxonomic scope" value="Eukaryota"/>
</dbReference>
<name>D8LRY2_ECTSI</name>
<dbReference type="PROSITE" id="PS50003">
    <property type="entry name" value="PH_DOMAIN"/>
    <property type="match status" value="1"/>
</dbReference>
<accession>D8LRY2</accession>
<evidence type="ECO:0000256" key="4">
    <source>
        <dbReference type="PROSITE-ProRule" id="PRU00023"/>
    </source>
</evidence>
<sequence>MAKASEELGAFLMSADHLDAPARAESFSDESRGDSGTWGAGSDGGGMAPRGAVGDRDRERLLGTLTPVLVQFGRLLKEQALSHSMFMDGIQKSFVEPMEAYTRAAHGKLAEHKKAWEATEEVFVASLEKYLHGPMKAKHLTDDIIDQRAAELAKAHHDSQKARFALVRELSMAENQKYLEVADCVLSSVNVIGSYFRESTSLVETYTPYKRALENQTERVRASLAAAEGPWEAQKAKLDSAIALTNETLDVTGRSPLPGAGMGGGTATPSPLSRTNSLQRTSMMKGLEGGKLTAAVRQAAAASESRHLCFEQIRRMEDVYTRRATPGCVKEGYLFKKSSSKMLQHWNRRWFVLDGSKLYYLKNDSSRQKMFIWDVMLCTVKEVHSSDALYCFEVFSANRRSYMLQAEGPEELTSWVTCIRRTIESQLTGSTPLPGDDGGGGTPTGRPNSGTGTSYADDTSDEDGYRSLANGGMGARGGDAGRSPNNPLVQEVMKANPECADCGAPNPDWVSLNLGVLVCIQCSGIHRSLGTHVSKVRSLGLDALDEIDLSVLREVGNARSNAIWEHSLAQREGWEKPTANSPGDLKRSYIQAKYVWKGFVEGSTSRLVAGGGWGATRGGGGDHSSSEGGGGGSSTHSRRSSRDGGGVNGDSTGGSGGFAARGGGAEMWSLRLSECAALGDLAGAVEALAHGGDPRWTNPEDQHRTALHCAAATGDLGCCEFLIQNGADVLSLDERQCSPLDIACLGNQVPAVEYFSDKMDR</sequence>
<evidence type="ECO:0000313" key="10">
    <source>
        <dbReference type="Proteomes" id="UP000002630"/>
    </source>
</evidence>
<dbReference type="STRING" id="2880.D8LRY2"/>
<dbReference type="PROSITE" id="PS50297">
    <property type="entry name" value="ANK_REP_REGION"/>
    <property type="match status" value="1"/>
</dbReference>
<dbReference type="InterPro" id="IPR002110">
    <property type="entry name" value="Ankyrin_rpt"/>
</dbReference>
<feature type="compositionally biased region" description="Gly residues" evidence="6">
    <location>
        <begin position="471"/>
        <end position="480"/>
    </location>
</feature>
<evidence type="ECO:0000256" key="3">
    <source>
        <dbReference type="ARBA" id="ARBA00022833"/>
    </source>
</evidence>
<keyword evidence="3" id="KW-0862">Zinc</keyword>
<dbReference type="Pfam" id="PF00169">
    <property type="entry name" value="PH"/>
    <property type="match status" value="1"/>
</dbReference>
<dbReference type="Pfam" id="PF01412">
    <property type="entry name" value="ArfGap"/>
    <property type="match status" value="1"/>
</dbReference>
<feature type="region of interest" description="Disordered" evidence="6">
    <location>
        <begin position="611"/>
        <end position="658"/>
    </location>
</feature>